<name>A0A0F9LL55_9ZZZZ</name>
<gene>
    <name evidence="1" type="ORF">LCGC14_1264120</name>
</gene>
<protein>
    <recommendedName>
        <fullName evidence="2">Homing endonuclease LAGLIDADG domain-containing protein</fullName>
    </recommendedName>
</protein>
<accession>A0A0F9LL55</accession>
<evidence type="ECO:0008006" key="2">
    <source>
        <dbReference type="Google" id="ProtNLM"/>
    </source>
</evidence>
<dbReference type="Gene3D" id="3.10.28.10">
    <property type="entry name" value="Homing endonucleases"/>
    <property type="match status" value="1"/>
</dbReference>
<organism evidence="1">
    <name type="scientific">marine sediment metagenome</name>
    <dbReference type="NCBI Taxonomy" id="412755"/>
    <lineage>
        <taxon>unclassified sequences</taxon>
        <taxon>metagenomes</taxon>
        <taxon>ecological metagenomes</taxon>
    </lineage>
</organism>
<dbReference type="AlphaFoldDB" id="A0A0F9LL55"/>
<sequence>MDDIKLAYLAGIVDADGYIGLINTFSIDKAHGPTYRPETRGRVYGRRFRQVMRVGVTMTDPTVPTMLKAEFGGTLYCRQRKQGWKNVWAWDARSNKALKFLEAIRPWLLMKTKQADIAIAFQRQRAPHVPRSAADKHMDKMLGKIMTGLNARGTPTEYGTHN</sequence>
<proteinExistence type="predicted"/>
<dbReference type="InterPro" id="IPR027434">
    <property type="entry name" value="Homing_endonucl"/>
</dbReference>
<comment type="caution">
    <text evidence="1">The sequence shown here is derived from an EMBL/GenBank/DDBJ whole genome shotgun (WGS) entry which is preliminary data.</text>
</comment>
<dbReference type="SUPFAM" id="SSF55608">
    <property type="entry name" value="Homing endonucleases"/>
    <property type="match status" value="1"/>
</dbReference>
<evidence type="ECO:0000313" key="1">
    <source>
        <dbReference type="EMBL" id="KKM87911.1"/>
    </source>
</evidence>
<dbReference type="EMBL" id="LAZR01007033">
    <property type="protein sequence ID" value="KKM87911.1"/>
    <property type="molecule type" value="Genomic_DNA"/>
</dbReference>
<reference evidence="1" key="1">
    <citation type="journal article" date="2015" name="Nature">
        <title>Complex archaea that bridge the gap between prokaryotes and eukaryotes.</title>
        <authorList>
            <person name="Spang A."/>
            <person name="Saw J.H."/>
            <person name="Jorgensen S.L."/>
            <person name="Zaremba-Niedzwiedzka K."/>
            <person name="Martijn J."/>
            <person name="Lind A.E."/>
            <person name="van Eijk R."/>
            <person name="Schleper C."/>
            <person name="Guy L."/>
            <person name="Ettema T.J."/>
        </authorList>
    </citation>
    <scope>NUCLEOTIDE SEQUENCE</scope>
</reference>